<accession>A0A813SKS7</accession>
<dbReference type="GO" id="GO:0004930">
    <property type="term" value="F:G protein-coupled receptor activity"/>
    <property type="evidence" value="ECO:0007669"/>
    <property type="project" value="InterPro"/>
</dbReference>
<organism evidence="9 11">
    <name type="scientific">Adineta steineri</name>
    <dbReference type="NCBI Taxonomy" id="433720"/>
    <lineage>
        <taxon>Eukaryota</taxon>
        <taxon>Metazoa</taxon>
        <taxon>Spiralia</taxon>
        <taxon>Gnathifera</taxon>
        <taxon>Rotifera</taxon>
        <taxon>Eurotatoria</taxon>
        <taxon>Bdelloidea</taxon>
        <taxon>Adinetida</taxon>
        <taxon>Adinetidae</taxon>
        <taxon>Adineta</taxon>
    </lineage>
</organism>
<keyword evidence="5 7" id="KW-0472">Membrane</keyword>
<evidence type="ECO:0000256" key="4">
    <source>
        <dbReference type="ARBA" id="ARBA00022989"/>
    </source>
</evidence>
<comment type="subcellular location">
    <subcellularLocation>
        <location evidence="1">Cell membrane</location>
        <topology evidence="1">Multi-pass membrane protein</topology>
    </subcellularLocation>
</comment>
<keyword evidence="4 7" id="KW-1133">Transmembrane helix</keyword>
<dbReference type="EMBL" id="CAJNON010000022">
    <property type="protein sequence ID" value="CAF0801176.1"/>
    <property type="molecule type" value="Genomic_DNA"/>
</dbReference>
<dbReference type="CDD" id="cd00637">
    <property type="entry name" value="7tm_classA_rhodopsin-like"/>
    <property type="match status" value="1"/>
</dbReference>
<dbReference type="Gene3D" id="1.20.1070.10">
    <property type="entry name" value="Rhodopsin 7-helix transmembrane proteins"/>
    <property type="match status" value="1"/>
</dbReference>
<evidence type="ECO:0000313" key="11">
    <source>
        <dbReference type="Proteomes" id="UP000663891"/>
    </source>
</evidence>
<dbReference type="SUPFAM" id="SSF81321">
    <property type="entry name" value="Family A G protein-coupled receptor-like"/>
    <property type="match status" value="1"/>
</dbReference>
<evidence type="ECO:0000256" key="6">
    <source>
        <dbReference type="ARBA" id="ARBA00023170"/>
    </source>
</evidence>
<reference evidence="9" key="1">
    <citation type="submission" date="2021-02" db="EMBL/GenBank/DDBJ databases">
        <authorList>
            <person name="Nowell W R."/>
        </authorList>
    </citation>
    <scope>NUCLEOTIDE SEQUENCE</scope>
</reference>
<proteinExistence type="predicted"/>
<dbReference type="PROSITE" id="PS50262">
    <property type="entry name" value="G_PROTEIN_RECEP_F1_2"/>
    <property type="match status" value="1"/>
</dbReference>
<sequence length="297" mass="34487">MLSTITTTTVRQKFANYDVVIPLSMAGVLIAVIIACIILILVIFTKRLHTVTHLLICNSSISSIFYCIIQCVNYIFLVLIPSETNNSTCRWRGFFGYMAVAAVVYSYLAQAISRFFISILSTKYRWAMSFKAHISLILIQWFIVLLIPLPALVTKDIYYRPFSLCWVPKKYTLHITYTVVAYYLIPAALIFIIYIYIYFRIKRRRNSIFTIRPTARTHRDLEVLYNIMILFAIYTFGAIPTILYLSTGIQFLYDMGIISVSFTVAIEKIATLILDRDMRNMIKFYLHRSMTQIRPIS</sequence>
<evidence type="ECO:0000256" key="5">
    <source>
        <dbReference type="ARBA" id="ARBA00023136"/>
    </source>
</evidence>
<dbReference type="Proteomes" id="UP000663891">
    <property type="component" value="Unassembled WGS sequence"/>
</dbReference>
<feature type="domain" description="G-protein coupled receptors family 1 profile" evidence="8">
    <location>
        <begin position="34"/>
        <end position="244"/>
    </location>
</feature>
<evidence type="ECO:0000259" key="8">
    <source>
        <dbReference type="PROSITE" id="PS50262"/>
    </source>
</evidence>
<evidence type="ECO:0000256" key="1">
    <source>
        <dbReference type="ARBA" id="ARBA00004651"/>
    </source>
</evidence>
<feature type="transmembrane region" description="Helical" evidence="7">
    <location>
        <begin position="223"/>
        <end position="245"/>
    </location>
</feature>
<feature type="transmembrane region" description="Helical" evidence="7">
    <location>
        <begin position="173"/>
        <end position="199"/>
    </location>
</feature>
<feature type="transmembrane region" description="Helical" evidence="7">
    <location>
        <begin position="251"/>
        <end position="274"/>
    </location>
</feature>
<dbReference type="Proteomes" id="UP000663881">
    <property type="component" value="Unassembled WGS sequence"/>
</dbReference>
<evidence type="ECO:0000313" key="10">
    <source>
        <dbReference type="EMBL" id="CAF3520495.1"/>
    </source>
</evidence>
<evidence type="ECO:0000256" key="3">
    <source>
        <dbReference type="ARBA" id="ARBA00022692"/>
    </source>
</evidence>
<feature type="transmembrane region" description="Helical" evidence="7">
    <location>
        <begin position="64"/>
        <end position="82"/>
    </location>
</feature>
<dbReference type="AlphaFoldDB" id="A0A813SKS7"/>
<dbReference type="PANTHER" id="PTHR24241">
    <property type="entry name" value="NEUROPEPTIDE RECEPTOR-RELATED G-PROTEIN COUPLED RECEPTOR"/>
    <property type="match status" value="1"/>
</dbReference>
<protein>
    <recommendedName>
        <fullName evidence="8">G-protein coupled receptors family 1 profile domain-containing protein</fullName>
    </recommendedName>
</protein>
<feature type="transmembrane region" description="Helical" evidence="7">
    <location>
        <begin position="132"/>
        <end position="153"/>
    </location>
</feature>
<dbReference type="OrthoDB" id="10011928at2759"/>
<keyword evidence="6" id="KW-0675">Receptor</keyword>
<name>A0A813SKS7_9BILA</name>
<dbReference type="InterPro" id="IPR017452">
    <property type="entry name" value="GPCR_Rhodpsn_7TM"/>
</dbReference>
<keyword evidence="2" id="KW-1003">Cell membrane</keyword>
<dbReference type="InterPro" id="IPR000276">
    <property type="entry name" value="GPCR_Rhodpsn"/>
</dbReference>
<dbReference type="GO" id="GO:0005886">
    <property type="term" value="C:plasma membrane"/>
    <property type="evidence" value="ECO:0007669"/>
    <property type="project" value="UniProtKB-SubCell"/>
</dbReference>
<dbReference type="EMBL" id="CAJOAY010000070">
    <property type="protein sequence ID" value="CAF3520495.1"/>
    <property type="molecule type" value="Genomic_DNA"/>
</dbReference>
<evidence type="ECO:0000256" key="7">
    <source>
        <dbReference type="SAM" id="Phobius"/>
    </source>
</evidence>
<feature type="transmembrane region" description="Helical" evidence="7">
    <location>
        <begin position="20"/>
        <end position="44"/>
    </location>
</feature>
<dbReference type="Pfam" id="PF00001">
    <property type="entry name" value="7tm_1"/>
    <property type="match status" value="1"/>
</dbReference>
<comment type="caution">
    <text evidence="9">The sequence shown here is derived from an EMBL/GenBank/DDBJ whole genome shotgun (WGS) entry which is preliminary data.</text>
</comment>
<evidence type="ECO:0000256" key="2">
    <source>
        <dbReference type="ARBA" id="ARBA00022475"/>
    </source>
</evidence>
<feature type="transmembrane region" description="Helical" evidence="7">
    <location>
        <begin position="94"/>
        <end position="120"/>
    </location>
</feature>
<evidence type="ECO:0000313" key="9">
    <source>
        <dbReference type="EMBL" id="CAF0801176.1"/>
    </source>
</evidence>
<keyword evidence="3 7" id="KW-0812">Transmembrane</keyword>
<gene>
    <name evidence="10" type="ORF">OKA104_LOCUS2563</name>
    <name evidence="9" type="ORF">VCS650_LOCUS4024</name>
</gene>